<accession>A0A816DD12</accession>
<gene>
    <name evidence="1" type="ORF">BJG266_LOCUS40896</name>
    <name evidence="2" type="ORF">QVE165_LOCUS57773</name>
</gene>
<evidence type="ECO:0000313" key="3">
    <source>
        <dbReference type="Proteomes" id="UP000663832"/>
    </source>
</evidence>
<dbReference type="OrthoDB" id="9976031at2759"/>
<keyword evidence="3" id="KW-1185">Reference proteome</keyword>
<proteinExistence type="predicted"/>
<comment type="caution">
    <text evidence="2">The sequence shown here is derived from an EMBL/GenBank/DDBJ whole genome shotgun (WGS) entry which is preliminary data.</text>
</comment>
<dbReference type="EMBL" id="CAJNOM010002450">
    <property type="protein sequence ID" value="CAF1632794.1"/>
    <property type="molecule type" value="Genomic_DNA"/>
</dbReference>
<dbReference type="AlphaFoldDB" id="A0A816DD12"/>
<organism evidence="2 3">
    <name type="scientific">Adineta steineri</name>
    <dbReference type="NCBI Taxonomy" id="433720"/>
    <lineage>
        <taxon>Eukaryota</taxon>
        <taxon>Metazoa</taxon>
        <taxon>Spiralia</taxon>
        <taxon>Gnathifera</taxon>
        <taxon>Rotifera</taxon>
        <taxon>Eurotatoria</taxon>
        <taxon>Bdelloidea</taxon>
        <taxon>Adinetida</taxon>
        <taxon>Adinetidae</taxon>
        <taxon>Adineta</taxon>
    </lineage>
</organism>
<name>A0A816DD12_9BILA</name>
<protein>
    <submittedName>
        <fullName evidence="2">Uncharacterized protein</fullName>
    </submittedName>
</protein>
<reference evidence="2" key="1">
    <citation type="submission" date="2021-02" db="EMBL/GenBank/DDBJ databases">
        <authorList>
            <person name="Nowell W R."/>
        </authorList>
    </citation>
    <scope>NUCLEOTIDE SEQUENCE</scope>
</reference>
<dbReference type="Proteomes" id="UP000663832">
    <property type="component" value="Unassembled WGS sequence"/>
</dbReference>
<dbReference type="Proteomes" id="UP000663877">
    <property type="component" value="Unassembled WGS sequence"/>
</dbReference>
<dbReference type="EMBL" id="CAJNOI010002128">
    <property type="protein sequence ID" value="CAF1459384.1"/>
    <property type="molecule type" value="Genomic_DNA"/>
</dbReference>
<evidence type="ECO:0000313" key="2">
    <source>
        <dbReference type="EMBL" id="CAF1632794.1"/>
    </source>
</evidence>
<sequence length="81" mass="9191">MPANNYPTGMSNVTARHFQRVSRDIQQYNNANNPSTAPAELMTASDLLQYHHESNAAVMAPRSPLDSINAFIERFIYDFLF</sequence>
<evidence type="ECO:0000313" key="1">
    <source>
        <dbReference type="EMBL" id="CAF1459384.1"/>
    </source>
</evidence>